<evidence type="ECO:0000256" key="1">
    <source>
        <dbReference type="SAM" id="SignalP"/>
    </source>
</evidence>
<dbReference type="AlphaFoldDB" id="A0A8G1UMY3"/>
<name>A0A8G1UMY3_9ACTN</name>
<dbReference type="Proteomes" id="UP000267408">
    <property type="component" value="Unassembled WGS sequence"/>
</dbReference>
<feature type="chain" id="PRO_5034179584" description="Secreted protein" evidence="1">
    <location>
        <begin position="31"/>
        <end position="84"/>
    </location>
</feature>
<dbReference type="RefSeq" id="WP_123559898.1">
    <property type="nucleotide sequence ID" value="NZ_RJVJ01000001.1"/>
</dbReference>
<evidence type="ECO:0000313" key="3">
    <source>
        <dbReference type="Proteomes" id="UP000267408"/>
    </source>
</evidence>
<feature type="signal peptide" evidence="1">
    <location>
        <begin position="1"/>
        <end position="30"/>
    </location>
</feature>
<organism evidence="2 3">
    <name type="scientific">Kitasatospora cineracea</name>
    <dbReference type="NCBI Taxonomy" id="88074"/>
    <lineage>
        <taxon>Bacteria</taxon>
        <taxon>Bacillati</taxon>
        <taxon>Actinomycetota</taxon>
        <taxon>Actinomycetes</taxon>
        <taxon>Kitasatosporales</taxon>
        <taxon>Streptomycetaceae</taxon>
        <taxon>Kitasatospora</taxon>
    </lineage>
</organism>
<comment type="caution">
    <text evidence="2">The sequence shown here is derived from an EMBL/GenBank/DDBJ whole genome shotgun (WGS) entry which is preliminary data.</text>
</comment>
<accession>A0A8G1UMY3</accession>
<proteinExistence type="predicted"/>
<dbReference type="EMBL" id="RJVJ01000001">
    <property type="protein sequence ID" value="ROR46962.1"/>
    <property type="molecule type" value="Genomic_DNA"/>
</dbReference>
<sequence length="84" mass="8799">MTSKRIARTVAVSLLAAGAVAVPAAGFAFAAGSHVEESYSHETSASTEHVSYTDSEHYHCSETSWEPSNYGYGHGLLGLGLVVL</sequence>
<evidence type="ECO:0008006" key="4">
    <source>
        <dbReference type="Google" id="ProtNLM"/>
    </source>
</evidence>
<evidence type="ECO:0000313" key="2">
    <source>
        <dbReference type="EMBL" id="ROR46962.1"/>
    </source>
</evidence>
<protein>
    <recommendedName>
        <fullName evidence="4">Secreted protein</fullName>
    </recommendedName>
</protein>
<keyword evidence="1" id="KW-0732">Signal</keyword>
<gene>
    <name evidence="2" type="ORF">EDD39_5268</name>
</gene>
<reference evidence="2 3" key="1">
    <citation type="submission" date="2018-11" db="EMBL/GenBank/DDBJ databases">
        <title>Sequencing the genomes of 1000 actinobacteria strains.</title>
        <authorList>
            <person name="Klenk H.-P."/>
        </authorList>
    </citation>
    <scope>NUCLEOTIDE SEQUENCE [LARGE SCALE GENOMIC DNA]</scope>
    <source>
        <strain evidence="2 3">DSM 44780</strain>
    </source>
</reference>